<dbReference type="Pfam" id="PF14081">
    <property type="entry name" value="DUF4262"/>
    <property type="match status" value="1"/>
</dbReference>
<sequence>MKKTSFNERLERLSQSQAVLPPDCQDQVLSDIRDRKCHIVKVEGNDQHPSYTYSVGLWHHFGHPEFVTFSQPEQMGEQLIDDMQKLVKVGQPPVVQPTQEDSELNYPVKLHPIDNDQWTRDFLPLADWFYDRESFPVLELFPN</sequence>
<protein>
    <recommendedName>
        <fullName evidence="3">DUF4262 domain-containing protein</fullName>
    </recommendedName>
</protein>
<dbReference type="OrthoDB" id="9793188at2"/>
<gene>
    <name evidence="1" type="ORF">C1752_03228</name>
</gene>
<name>A0A2W1JHP5_9CYAN</name>
<proteinExistence type="predicted"/>
<organism evidence="1 2">
    <name type="scientific">Acaryochloris thomasi RCC1774</name>
    <dbReference type="NCBI Taxonomy" id="1764569"/>
    <lineage>
        <taxon>Bacteria</taxon>
        <taxon>Bacillati</taxon>
        <taxon>Cyanobacteriota</taxon>
        <taxon>Cyanophyceae</taxon>
        <taxon>Acaryochloridales</taxon>
        <taxon>Acaryochloridaceae</taxon>
        <taxon>Acaryochloris</taxon>
        <taxon>Acaryochloris thomasi</taxon>
    </lineage>
</organism>
<accession>A0A2W1JHP5</accession>
<dbReference type="EMBL" id="PQWO01000008">
    <property type="protein sequence ID" value="PZD72866.1"/>
    <property type="molecule type" value="Genomic_DNA"/>
</dbReference>
<comment type="caution">
    <text evidence="1">The sequence shown here is derived from an EMBL/GenBank/DDBJ whole genome shotgun (WGS) entry which is preliminary data.</text>
</comment>
<dbReference type="AlphaFoldDB" id="A0A2W1JHP5"/>
<evidence type="ECO:0000313" key="1">
    <source>
        <dbReference type="EMBL" id="PZD72866.1"/>
    </source>
</evidence>
<reference evidence="1 2" key="1">
    <citation type="journal article" date="2018" name="Sci. Rep.">
        <title>A novel species of the marine cyanobacterium Acaryochloris with a unique pigment content and lifestyle.</title>
        <authorList>
            <person name="Partensky F."/>
            <person name="Six C."/>
            <person name="Ratin M."/>
            <person name="Garczarek L."/>
            <person name="Vaulot D."/>
            <person name="Probert I."/>
            <person name="Calteau A."/>
            <person name="Gourvil P."/>
            <person name="Marie D."/>
            <person name="Grebert T."/>
            <person name="Bouchier C."/>
            <person name="Le Panse S."/>
            <person name="Gachenot M."/>
            <person name="Rodriguez F."/>
            <person name="Garrido J.L."/>
        </authorList>
    </citation>
    <scope>NUCLEOTIDE SEQUENCE [LARGE SCALE GENOMIC DNA]</scope>
    <source>
        <strain evidence="1 2">RCC1774</strain>
    </source>
</reference>
<evidence type="ECO:0008006" key="3">
    <source>
        <dbReference type="Google" id="ProtNLM"/>
    </source>
</evidence>
<dbReference type="InterPro" id="IPR025358">
    <property type="entry name" value="DUF4262"/>
</dbReference>
<keyword evidence="2" id="KW-1185">Reference proteome</keyword>
<dbReference type="RefSeq" id="WP_110986678.1">
    <property type="nucleotide sequence ID" value="NZ_CAWNWM010000008.1"/>
</dbReference>
<dbReference type="Proteomes" id="UP000248857">
    <property type="component" value="Unassembled WGS sequence"/>
</dbReference>
<evidence type="ECO:0000313" key="2">
    <source>
        <dbReference type="Proteomes" id="UP000248857"/>
    </source>
</evidence>